<gene>
    <name evidence="3" type="ORF">SAMN04488113_1682</name>
</gene>
<dbReference type="EMBL" id="FNYW01000068">
    <property type="protein sequence ID" value="SEJ07113.1"/>
    <property type="molecule type" value="Genomic_DNA"/>
</dbReference>
<dbReference type="Proteomes" id="UP000198564">
    <property type="component" value="Unassembled WGS sequence"/>
</dbReference>
<dbReference type="OrthoDB" id="1651392at2"/>
<proteinExistence type="predicted"/>
<evidence type="ECO:0000313" key="3">
    <source>
        <dbReference type="EMBL" id="SEJ07113.1"/>
    </source>
</evidence>
<accession>A0A1H6VR61</accession>
<feature type="compositionally biased region" description="Basic and acidic residues" evidence="1">
    <location>
        <begin position="506"/>
        <end position="558"/>
    </location>
</feature>
<organism evidence="3 4">
    <name type="scientific">Alkalibacterium gilvum</name>
    <dbReference type="NCBI Taxonomy" id="1130080"/>
    <lineage>
        <taxon>Bacteria</taxon>
        <taxon>Bacillati</taxon>
        <taxon>Bacillota</taxon>
        <taxon>Bacilli</taxon>
        <taxon>Lactobacillales</taxon>
        <taxon>Carnobacteriaceae</taxon>
        <taxon>Alkalibacterium</taxon>
    </lineage>
</organism>
<evidence type="ECO:0000256" key="1">
    <source>
        <dbReference type="SAM" id="MobiDB-lite"/>
    </source>
</evidence>
<sequence length="572" mass="68416">MAKAFARQTKLKNVVGRSEYISDNQRQEHIVLHSQENMIHSWNEYADYEKQNKKNKEENIQGREIIIALPNELDQDREKLKEIVDDYSFNLLGDNRDFEYAVHWNKEKTNLHAHIIYSERERQKKEPKRYKRDYYYNYEEGKMSSKKDPEAVITKHKGDIKYDKEGEIEYTDQFSKKDTQFKSREYNEKIKEQLAETLNKHDFKSRVFDSRIELPQAKLYKGASKDYKDKVSQSNKARREYNKEIVNAVDEKLMPMTIAIMRKESIMKSVKEENSKTKSISSRGIEIIKESVQEVKVYIREKLEIIKEAFKPTPLELEIKSLEDRTDEKIKNLSLSIAENKAEMNNIFERASAMREQRDQLPLYKEEEKQVKVHEDIIKSYEQMNREIRYVKGELKELEADYKKLKFYEIFKEKPLSIKHDKLKNELEVLENKVESININKHKSTRKNLQSKINRVKNKRNKLYSEERQAYNKMDRLEESNEDHEKEIEKLVSSLKEKIFELKNPELVEKRKEEKTSMREKIASAKTKAKERNEETKGKPKFSIEELQKNKKEIDRKQKLSKKKTRKGGISR</sequence>
<evidence type="ECO:0000259" key="2">
    <source>
        <dbReference type="Pfam" id="PF03432"/>
    </source>
</evidence>
<dbReference type="Pfam" id="PF03432">
    <property type="entry name" value="Relaxase"/>
    <property type="match status" value="1"/>
</dbReference>
<dbReference type="STRING" id="1130080.SAMN04488113_1682"/>
<keyword evidence="4" id="KW-1185">Reference proteome</keyword>
<dbReference type="AlphaFoldDB" id="A0A1H6VR61"/>
<feature type="compositionally biased region" description="Basic residues" evidence="1">
    <location>
        <begin position="559"/>
        <end position="572"/>
    </location>
</feature>
<protein>
    <recommendedName>
        <fullName evidence="2">MobA/VirD2-like nuclease domain-containing protein</fullName>
    </recommendedName>
</protein>
<name>A0A1H6VR61_9LACT</name>
<feature type="domain" description="MobA/VirD2-like nuclease" evidence="2">
    <location>
        <begin position="20"/>
        <end position="134"/>
    </location>
</feature>
<reference evidence="4" key="1">
    <citation type="submission" date="2016-10" db="EMBL/GenBank/DDBJ databases">
        <authorList>
            <person name="Varghese N."/>
            <person name="Submissions S."/>
        </authorList>
    </citation>
    <scope>NUCLEOTIDE SEQUENCE [LARGE SCALE GENOMIC DNA]</scope>
    <source>
        <strain evidence="4">DSM 25751</strain>
    </source>
</reference>
<dbReference type="RefSeq" id="WP_091636783.1">
    <property type="nucleotide sequence ID" value="NZ_FNYW01000068.1"/>
</dbReference>
<dbReference type="InterPro" id="IPR005094">
    <property type="entry name" value="Endonuclease_MobA/VirD2"/>
</dbReference>
<feature type="region of interest" description="Disordered" evidence="1">
    <location>
        <begin position="506"/>
        <end position="572"/>
    </location>
</feature>
<dbReference type="Gene3D" id="3.30.930.30">
    <property type="match status" value="1"/>
</dbReference>
<evidence type="ECO:0000313" key="4">
    <source>
        <dbReference type="Proteomes" id="UP000198564"/>
    </source>
</evidence>